<evidence type="ECO:0000256" key="9">
    <source>
        <dbReference type="ARBA" id="ARBA00023065"/>
    </source>
</evidence>
<comment type="similarity">
    <text evidence="2 13">Belongs to the sodium:solute symporter (SSF) (TC 2.A.21) family.</text>
</comment>
<evidence type="ECO:0000256" key="5">
    <source>
        <dbReference type="ARBA" id="ARBA00022847"/>
    </source>
</evidence>
<dbReference type="InterPro" id="IPR001734">
    <property type="entry name" value="Na/solute_symporter"/>
</dbReference>
<evidence type="ECO:0000256" key="4">
    <source>
        <dbReference type="ARBA" id="ARBA00022692"/>
    </source>
</evidence>
<keyword evidence="6" id="KW-0530">Neurotransmitter biosynthesis</keyword>
<dbReference type="GO" id="GO:0005307">
    <property type="term" value="F:choline:sodium symporter activity"/>
    <property type="evidence" value="ECO:0007669"/>
    <property type="project" value="TreeGrafter"/>
</dbReference>
<dbReference type="Proteomes" id="UP000749559">
    <property type="component" value="Unassembled WGS sequence"/>
</dbReference>
<feature type="transmembrane region" description="Helical" evidence="14">
    <location>
        <begin position="182"/>
        <end position="203"/>
    </location>
</feature>
<keyword evidence="8" id="KW-0915">Sodium</keyword>
<feature type="transmembrane region" description="Helical" evidence="14">
    <location>
        <begin position="251"/>
        <end position="272"/>
    </location>
</feature>
<feature type="non-terminal residue" evidence="15">
    <location>
        <position position="1"/>
    </location>
</feature>
<dbReference type="EMBL" id="CAIIXF020000003">
    <property type="protein sequence ID" value="CAH1778989.1"/>
    <property type="molecule type" value="Genomic_DNA"/>
</dbReference>
<dbReference type="PANTHER" id="PTHR45897">
    <property type="entry name" value="HIGH-AFFINITY CHOLINE TRANSPORTER 1"/>
    <property type="match status" value="1"/>
</dbReference>
<evidence type="ECO:0000313" key="15">
    <source>
        <dbReference type="EMBL" id="CAH1778989.1"/>
    </source>
</evidence>
<proteinExistence type="inferred from homology"/>
<evidence type="ECO:0000256" key="7">
    <source>
        <dbReference type="ARBA" id="ARBA00022989"/>
    </source>
</evidence>
<dbReference type="AlphaFoldDB" id="A0A8S4NEB7"/>
<name>A0A8S4NEB7_OWEFU</name>
<evidence type="ECO:0000256" key="13">
    <source>
        <dbReference type="RuleBase" id="RU362091"/>
    </source>
</evidence>
<accession>A0A8S4NEB7</accession>
<dbReference type="OrthoDB" id="546820at2759"/>
<dbReference type="Pfam" id="PF00474">
    <property type="entry name" value="SSF"/>
    <property type="match status" value="1"/>
</dbReference>
<evidence type="ECO:0000313" key="16">
    <source>
        <dbReference type="Proteomes" id="UP000749559"/>
    </source>
</evidence>
<keyword evidence="12" id="KW-0739">Sodium transport</keyword>
<keyword evidence="4 14" id="KW-0812">Transmembrane</keyword>
<keyword evidence="3" id="KW-0813">Transport</keyword>
<feature type="transmembrane region" description="Helical" evidence="14">
    <location>
        <begin position="146"/>
        <end position="170"/>
    </location>
</feature>
<evidence type="ECO:0000256" key="11">
    <source>
        <dbReference type="ARBA" id="ARBA00023180"/>
    </source>
</evidence>
<feature type="transmembrane region" description="Helical" evidence="14">
    <location>
        <begin position="210"/>
        <end position="228"/>
    </location>
</feature>
<evidence type="ECO:0000256" key="14">
    <source>
        <dbReference type="SAM" id="Phobius"/>
    </source>
</evidence>
<comment type="caution">
    <text evidence="15">The sequence shown here is derived from an EMBL/GenBank/DDBJ whole genome shotgun (WGS) entry which is preliminary data.</text>
</comment>
<evidence type="ECO:0000256" key="10">
    <source>
        <dbReference type="ARBA" id="ARBA00023136"/>
    </source>
</evidence>
<comment type="subcellular location">
    <subcellularLocation>
        <location evidence="1">Membrane</location>
        <topology evidence="1">Multi-pass membrane protein</topology>
    </subcellularLocation>
</comment>
<reference evidence="15" key="1">
    <citation type="submission" date="2022-03" db="EMBL/GenBank/DDBJ databases">
        <authorList>
            <person name="Martin C."/>
        </authorList>
    </citation>
    <scope>NUCLEOTIDE SEQUENCE</scope>
</reference>
<evidence type="ECO:0000256" key="6">
    <source>
        <dbReference type="ARBA" id="ARBA00022979"/>
    </source>
</evidence>
<keyword evidence="16" id="KW-1185">Reference proteome</keyword>
<dbReference type="GO" id="GO:0005886">
    <property type="term" value="C:plasma membrane"/>
    <property type="evidence" value="ECO:0007669"/>
    <property type="project" value="TreeGrafter"/>
</dbReference>
<feature type="transmembrane region" description="Helical" evidence="14">
    <location>
        <begin position="73"/>
        <end position="92"/>
    </location>
</feature>
<feature type="transmembrane region" description="Helical" evidence="14">
    <location>
        <begin position="284"/>
        <end position="308"/>
    </location>
</feature>
<organism evidence="15 16">
    <name type="scientific">Owenia fusiformis</name>
    <name type="common">Polychaete worm</name>
    <dbReference type="NCBI Taxonomy" id="6347"/>
    <lineage>
        <taxon>Eukaryota</taxon>
        <taxon>Metazoa</taxon>
        <taxon>Spiralia</taxon>
        <taxon>Lophotrochozoa</taxon>
        <taxon>Annelida</taxon>
        <taxon>Polychaeta</taxon>
        <taxon>Sedentaria</taxon>
        <taxon>Canalipalpata</taxon>
        <taxon>Sabellida</taxon>
        <taxon>Oweniida</taxon>
        <taxon>Oweniidae</taxon>
        <taxon>Owenia</taxon>
    </lineage>
</organism>
<feature type="transmembrane region" description="Helical" evidence="14">
    <location>
        <begin position="104"/>
        <end position="125"/>
    </location>
</feature>
<evidence type="ECO:0000256" key="2">
    <source>
        <dbReference type="ARBA" id="ARBA00006434"/>
    </source>
</evidence>
<evidence type="ECO:0000256" key="3">
    <source>
        <dbReference type="ARBA" id="ARBA00022448"/>
    </source>
</evidence>
<evidence type="ECO:0000256" key="12">
    <source>
        <dbReference type="ARBA" id="ARBA00023201"/>
    </source>
</evidence>
<dbReference type="Gene3D" id="1.20.1730.10">
    <property type="entry name" value="Sodium/glucose cotransporter"/>
    <property type="match status" value="1"/>
</dbReference>
<dbReference type="PANTHER" id="PTHR45897:SF4">
    <property type="entry name" value="HIGH-AFFINITY CHOLINE TRANSPORTER 1"/>
    <property type="match status" value="1"/>
</dbReference>
<keyword evidence="7 14" id="KW-1133">Transmembrane helix</keyword>
<keyword evidence="5" id="KW-0769">Symport</keyword>
<protein>
    <submittedName>
        <fullName evidence="15">Uncharacterized protein</fullName>
    </submittedName>
</protein>
<evidence type="ECO:0000256" key="8">
    <source>
        <dbReference type="ARBA" id="ARBA00023053"/>
    </source>
</evidence>
<evidence type="ECO:0000256" key="1">
    <source>
        <dbReference type="ARBA" id="ARBA00004141"/>
    </source>
</evidence>
<keyword evidence="9" id="KW-0406">Ion transport</keyword>
<feature type="transmembrane region" description="Helical" evidence="14">
    <location>
        <begin position="336"/>
        <end position="361"/>
    </location>
</feature>
<dbReference type="InterPro" id="IPR038377">
    <property type="entry name" value="Na/Glc_symporter_sf"/>
</dbReference>
<dbReference type="GO" id="GO:0008292">
    <property type="term" value="P:acetylcholine biosynthetic process"/>
    <property type="evidence" value="ECO:0007669"/>
    <property type="project" value="TreeGrafter"/>
</dbReference>
<dbReference type="InterPro" id="IPR052244">
    <property type="entry name" value="Choline_transporter"/>
</dbReference>
<sequence length="388" mass="40964">MASTTALSLMELTTSPSNGTSTCGGISDFNVVAFVVLIVFYIIILAIGVMAGKLVKVEGASDTDLQVLAGRNLGWIVGTMTIAGGGFLNGLAELVSTPGLGLVWSVVPVCAIFIGSGLGGSLFGAPLRKQECLTMLDPFVQRYGKIVATLLFLVSLISDVFWSASILRALGTSLSIIVGLEIWIAVVISGGFAIFYTVVGAMIAVAYTDVVELGIVIVGFCITIPFALQHKSVDVIASTDAYLGEINTINMWMWIDYALLYTFGPIPLPATMQRFLSAKTAKHAAVIGWVGGFIDLIIGAAAIGMGIIGLSADWSKTELCEDPVAMGQQAMMLPYVIYYLTPYAVSVVGLGALAAAVMSSVDSAVLSSSSMFTHNIFKTFYELSNRKR</sequence>
<dbReference type="PROSITE" id="PS50283">
    <property type="entry name" value="NA_SOLUT_SYMP_3"/>
    <property type="match status" value="1"/>
</dbReference>
<keyword evidence="11" id="KW-0325">Glycoprotein</keyword>
<gene>
    <name evidence="15" type="ORF">OFUS_LOCUS5841</name>
</gene>
<keyword evidence="10 14" id="KW-0472">Membrane</keyword>
<feature type="transmembrane region" description="Helical" evidence="14">
    <location>
        <begin position="29"/>
        <end position="52"/>
    </location>
</feature>